<dbReference type="GO" id="GO:1903394">
    <property type="term" value="P:protein localization to kinetochore involved in kinetochore assembly"/>
    <property type="evidence" value="ECO:0007669"/>
    <property type="project" value="TreeGrafter"/>
</dbReference>
<feature type="domain" description="RZZ complex subunit KNTC1/ROD C-terminal" evidence="1">
    <location>
        <begin position="1652"/>
        <end position="2065"/>
    </location>
</feature>
<dbReference type="Pfam" id="PF24515">
    <property type="entry name" value="ARM_KNTC1_3rd"/>
    <property type="match status" value="1"/>
</dbReference>
<dbReference type="PANTHER" id="PTHR15688">
    <property type="entry name" value="KINETOCHORE-ASSOCIATED PROTEIN 1"/>
    <property type="match status" value="1"/>
</dbReference>
<dbReference type="GO" id="GO:0000070">
    <property type="term" value="P:mitotic sister chromatid segregation"/>
    <property type="evidence" value="ECO:0007669"/>
    <property type="project" value="TreeGrafter"/>
</dbReference>
<dbReference type="PANTHER" id="PTHR15688:SF1">
    <property type="entry name" value="KINETOCHORE-ASSOCIATED PROTEIN 1"/>
    <property type="match status" value="1"/>
</dbReference>
<dbReference type="InterPro" id="IPR052802">
    <property type="entry name" value="KNTC1"/>
</dbReference>
<dbReference type="Pfam" id="PF24520">
    <property type="entry name" value="ARM_KNTC1_1st"/>
    <property type="match status" value="1"/>
</dbReference>
<dbReference type="Gene3D" id="2.130.10.10">
    <property type="entry name" value="YVTN repeat-like/Quinoprotein amine dehydrogenase"/>
    <property type="match status" value="1"/>
</dbReference>
<accession>A0A9N8WR99</accession>
<dbReference type="Pfam" id="PF24516">
    <property type="entry name" value="ARM_KNTC1_2nd"/>
    <property type="match status" value="1"/>
</dbReference>
<dbReference type="Proteomes" id="UP000789739">
    <property type="component" value="Unassembled WGS sequence"/>
</dbReference>
<organism evidence="6 7">
    <name type="scientific">Paraglomus brasilianum</name>
    <dbReference type="NCBI Taxonomy" id="144538"/>
    <lineage>
        <taxon>Eukaryota</taxon>
        <taxon>Fungi</taxon>
        <taxon>Fungi incertae sedis</taxon>
        <taxon>Mucoromycota</taxon>
        <taxon>Glomeromycotina</taxon>
        <taxon>Glomeromycetes</taxon>
        <taxon>Paraglomerales</taxon>
        <taxon>Paraglomeraceae</taxon>
        <taxon>Paraglomus</taxon>
    </lineage>
</organism>
<name>A0A9N8WR99_9GLOM</name>
<evidence type="ECO:0000313" key="6">
    <source>
        <dbReference type="EMBL" id="CAG8495476.1"/>
    </source>
</evidence>
<dbReference type="SUPFAM" id="SSF50978">
    <property type="entry name" value="WD40 repeat-like"/>
    <property type="match status" value="1"/>
</dbReference>
<dbReference type="GO" id="GO:0007094">
    <property type="term" value="P:mitotic spindle assembly checkpoint signaling"/>
    <property type="evidence" value="ECO:0007669"/>
    <property type="project" value="TreeGrafter"/>
</dbReference>
<proteinExistence type="predicted"/>
<reference evidence="6" key="1">
    <citation type="submission" date="2021-06" db="EMBL/GenBank/DDBJ databases">
        <authorList>
            <person name="Kallberg Y."/>
            <person name="Tangrot J."/>
            <person name="Rosling A."/>
        </authorList>
    </citation>
    <scope>NUCLEOTIDE SEQUENCE</scope>
    <source>
        <strain evidence="6">BR232B</strain>
    </source>
</reference>
<dbReference type="InterPro" id="IPR055403">
    <property type="entry name" value="ARM_KNTC1_1st"/>
</dbReference>
<feature type="domain" description="KNTC1 third ARM-repeats" evidence="3">
    <location>
        <begin position="1392"/>
        <end position="1585"/>
    </location>
</feature>
<dbReference type="InterPro" id="IPR055404">
    <property type="entry name" value="ARM_KNTC1_2nd"/>
</dbReference>
<protein>
    <submittedName>
        <fullName evidence="6">2649_t:CDS:1</fullName>
    </submittedName>
</protein>
<feature type="domain" description="KNTC1 first ARM-repeats" evidence="5">
    <location>
        <begin position="417"/>
        <end position="656"/>
    </location>
</feature>
<evidence type="ECO:0000259" key="3">
    <source>
        <dbReference type="Pfam" id="PF24515"/>
    </source>
</evidence>
<dbReference type="OrthoDB" id="343783at2759"/>
<evidence type="ECO:0000259" key="1">
    <source>
        <dbReference type="Pfam" id="PF10493"/>
    </source>
</evidence>
<evidence type="ECO:0000259" key="5">
    <source>
        <dbReference type="Pfam" id="PF24520"/>
    </source>
</evidence>
<comment type="caution">
    <text evidence="6">The sequence shown here is derived from an EMBL/GenBank/DDBJ whole genome shotgun (WGS) entry which is preliminary data.</text>
</comment>
<dbReference type="Pfam" id="PF10493">
    <property type="entry name" value="Rod_C"/>
    <property type="match status" value="1"/>
</dbReference>
<dbReference type="InterPro" id="IPR036322">
    <property type="entry name" value="WD40_repeat_dom_sf"/>
</dbReference>
<evidence type="ECO:0000259" key="2">
    <source>
        <dbReference type="Pfam" id="PF24506"/>
    </source>
</evidence>
<dbReference type="InterPro" id="IPR055402">
    <property type="entry name" value="KNTC1_N"/>
</dbReference>
<dbReference type="GO" id="GO:1990423">
    <property type="term" value="C:RZZ complex"/>
    <property type="evidence" value="ECO:0007669"/>
    <property type="project" value="TreeGrafter"/>
</dbReference>
<feature type="domain" description="KNTC1 N-terminal" evidence="2">
    <location>
        <begin position="50"/>
        <end position="396"/>
    </location>
</feature>
<dbReference type="GO" id="GO:0005828">
    <property type="term" value="C:kinetochore microtubule"/>
    <property type="evidence" value="ECO:0007669"/>
    <property type="project" value="TreeGrafter"/>
</dbReference>
<sequence>MSNDSPAPPWTIQVFNQDDTVRLDLRLEEDFMSRNKTQPRCADRNQKNCVYKIESIACLSKDAEDKRVTIYDVVASADIICIALSTVIYVFNVAGKENTIFIALEHTPQCITLSHDSKFLAVVDIMCDVTIYHVQTQKILVGPYAVVDKNNSCLCKAVQFTNATSNSSREDLVIIWSDMKMSVLSNIDTSRTQEKDWNNNIPYQTPVVVNIGLRDHGLDGDLLASDVTLWNNKNSQNMTIATQDKDGKSSAISVWHCESLSATSSPSVNLTDVVAGMFESISITKVCLTHDNRVLVTLDSQGSIYIWDMRSLILLDYYPNVNIFDFILMSSPAKTSDAIYILALSNTNESAASRSIQVIKLPGFVIINSVKVSIDCWLVRPENKNSIDAVYFIERRQTGLVAQAVSETIPLKRFEQLISKRKYADAIRFAKQFDLDVEVVLKAKFSNMLTNTSEDLFEVYYDTTNDLAESLIKDLSQIKDDTFRINFCLQAILPTQSSTYKLLCYARLLIQSSPSSNCIHTTVVHQAIQRLGTWQMLNDHCESLSGENACFNGKEWQKFRVCDLGLEMRRLIGMGNIKLASVVWRRHCIDEDLVSVIEDILNEMPENISIGEFVPWLRDDLLPRIQNSEKRVKVISWVEHRARMIELREQDPHNALEIMRLIDAGGTDDVHFKNTSRTFASTTPACYVDSIVNLPQFAPQRGGIESANAKLRQQLEDLVYLWDTHNFRLSLKEYCHETPNSIAIALLDCVAASELLQDAVARHFIPYVEKCGLPYDDLLVDYCLDYMDGAAGSGTATLSNALLENSSLVALWESRILILVDCIRNVDSRVDVLIEFMRRTAVPWSDGLEALIKKCSTEQNLRRREEFQEQYRLLQMRKMLLRYGIKNFNISDSTMVKGLLSYVLERTDVDSVLEDSLMIVDTYPHLSKLEVYVLRMQTLCMTGNVEKVKDLLEKLTEIESTEHKDELSNVIYCVCQQVLAWLVEIINDVAIATDEELGVKYSWAINTAIEITHYILNNTENQQSCTQLYLATPELLKELSSLKTLYQKFDIIISLDEYRDENVKRDTVRRFVEGREDAKMDENTMNIDSESKFRNTLRLHATVYALTDVLGMDRVEPKGLMAEEAILRGDFQTAFTLCKELCEKSPGPCTAQVLIKIALLISKYISQQPEEVYRVDNDNKRLTTKILQLCQNAVIMCKDTDISEYLDVFKKCELQDALFAQSELGDYRSALNKGESFSMTIMNSAGSSTRAQELTISDEEFGDMAIDDIDTYAKSLFEDHYHEVGLVLRSQECMKLATSFTIECYNHKQAQYIDTNNKPSKMASKQSANDGNSLTSTALRLMEYLRQNSSLQIALYLYQLFKEQILHVNPDNWQNTEAEEFDTQMHWELLEACVQKVLTSRRIDHWLGLGYMVSLPMDKAYDTFRDGLATVGSDYNRLIKLAGVGMGCATLWRQRTLFNDCKQLGANGRWWHQLRLLEIPFDDGQFRQSKDGDYQRKLIPALLKKTNFDIITVLEFAREYNIEDDYALLHCVKMLLFSEVDNYQNRIAGIIDDIIGKDKLSTMLMDTCLTRISPYDYERIHFLLKQVTMLQLNNENAIRSFEIIETLMNYSRNRPPSLEELAEAKKVVKGVEVPVGVEEIDVVRQKFPGCLHRLPFHQIRSDPWTVLKQELTEESISKLWPLTSLLGIRADKFLGAAIENLIARLTADKQNQGGDFRTTIKFNDFKGLVQKMQDNEVALTYLKYIADTFPCGPDRIQALQTGVYRGEYWYQSLVAKKDEGKEALERVSIGLSKLKTSLMTTETEYQLRSAGLKEFLDFTNRPTECIFQLYFRMGEEALRSRDSIDIHSIAKEIAMRNKLDINKIREYLFTTWIGQEQDLEPDIKEITLPSMRMQANHGLYAKAETSIQKKLLYLLSCDDIETNVNKLLKYAYQQRASPKVTTLSRIRALSILFQIAGADEISRIHDYQDAKQHMQMLLYLIDFEELRISQTPKEFMNSNKEALARSLWVKYSNEPKVVQLICNICLDYKVYDLTLWENSLKQLSKYGKHEYLMGILERTNTIPELALRFDSTQLDCKVSTF</sequence>
<dbReference type="GO" id="GO:0031267">
    <property type="term" value="F:small GTPase binding"/>
    <property type="evidence" value="ECO:0007669"/>
    <property type="project" value="TreeGrafter"/>
</dbReference>
<dbReference type="EMBL" id="CAJVPI010000177">
    <property type="protein sequence ID" value="CAG8495476.1"/>
    <property type="molecule type" value="Genomic_DNA"/>
</dbReference>
<dbReference type="InterPro" id="IPR015943">
    <property type="entry name" value="WD40/YVTN_repeat-like_dom_sf"/>
</dbReference>
<dbReference type="InterPro" id="IPR019527">
    <property type="entry name" value="RZZ-complex_KNTC1/ROD_C"/>
</dbReference>
<keyword evidence="7" id="KW-1185">Reference proteome</keyword>
<feature type="domain" description="KNTC1 second ARM-repeats" evidence="4">
    <location>
        <begin position="778"/>
        <end position="955"/>
    </location>
</feature>
<dbReference type="InterPro" id="IPR055405">
    <property type="entry name" value="ARM_KNTC1_3rd"/>
</dbReference>
<evidence type="ECO:0000313" key="7">
    <source>
        <dbReference type="Proteomes" id="UP000789739"/>
    </source>
</evidence>
<dbReference type="Pfam" id="PF24506">
    <property type="entry name" value="KNTC1_N"/>
    <property type="match status" value="1"/>
</dbReference>
<evidence type="ECO:0000259" key="4">
    <source>
        <dbReference type="Pfam" id="PF24516"/>
    </source>
</evidence>
<gene>
    <name evidence="6" type="ORF">PBRASI_LOCUS2329</name>
</gene>
<dbReference type="GO" id="GO:0005737">
    <property type="term" value="C:cytoplasm"/>
    <property type="evidence" value="ECO:0007669"/>
    <property type="project" value="TreeGrafter"/>
</dbReference>